<organism evidence="2 3">
    <name type="scientific">Rhizoctonia solani</name>
    <dbReference type="NCBI Taxonomy" id="456999"/>
    <lineage>
        <taxon>Eukaryota</taxon>
        <taxon>Fungi</taxon>
        <taxon>Dikarya</taxon>
        <taxon>Basidiomycota</taxon>
        <taxon>Agaricomycotina</taxon>
        <taxon>Agaricomycetes</taxon>
        <taxon>Cantharellales</taxon>
        <taxon>Ceratobasidiaceae</taxon>
        <taxon>Rhizoctonia</taxon>
    </lineage>
</organism>
<comment type="caution">
    <text evidence="2">The sequence shown here is derived from an EMBL/GenBank/DDBJ whole genome shotgun (WGS) entry which is preliminary data.</text>
</comment>
<sequence>GTFQPLKSHVAFAFSGALFGFSSILLFLPLSGYVVEAYPVHTASVTTLTTICCSTLGTRFLPFGAKTYEAWDLSVASTIFELVAVAMAFIPISLKLCGASVRRKAEYVYHG</sequence>
<evidence type="ECO:0000313" key="2">
    <source>
        <dbReference type="EMBL" id="CAE6437285.1"/>
    </source>
</evidence>
<keyword evidence="1" id="KW-0472">Membrane</keyword>
<protein>
    <submittedName>
        <fullName evidence="2">Uncharacterized protein</fullName>
    </submittedName>
</protein>
<feature type="transmembrane region" description="Helical" evidence="1">
    <location>
        <begin position="12"/>
        <end position="35"/>
    </location>
</feature>
<reference evidence="2" key="1">
    <citation type="submission" date="2021-01" db="EMBL/GenBank/DDBJ databases">
        <authorList>
            <person name="Kaushik A."/>
        </authorList>
    </citation>
    <scope>NUCLEOTIDE SEQUENCE</scope>
    <source>
        <strain evidence="2">AG6-10EEA</strain>
    </source>
</reference>
<feature type="transmembrane region" description="Helical" evidence="1">
    <location>
        <begin position="73"/>
        <end position="94"/>
    </location>
</feature>
<proteinExistence type="predicted"/>
<dbReference type="EMBL" id="CAJMXA010000615">
    <property type="protein sequence ID" value="CAE6437285.1"/>
    <property type="molecule type" value="Genomic_DNA"/>
</dbReference>
<feature type="transmembrane region" description="Helical" evidence="1">
    <location>
        <begin position="42"/>
        <end position="61"/>
    </location>
</feature>
<accession>A0A8H2XZI1</accession>
<feature type="non-terminal residue" evidence="2">
    <location>
        <position position="1"/>
    </location>
</feature>
<keyword evidence="1" id="KW-0812">Transmembrane</keyword>
<evidence type="ECO:0000313" key="3">
    <source>
        <dbReference type="Proteomes" id="UP000663853"/>
    </source>
</evidence>
<name>A0A8H2XZI1_9AGAM</name>
<evidence type="ECO:0000256" key="1">
    <source>
        <dbReference type="SAM" id="Phobius"/>
    </source>
</evidence>
<gene>
    <name evidence="2" type="ORF">RDB_LOCUS31846</name>
</gene>
<dbReference type="Proteomes" id="UP000663853">
    <property type="component" value="Unassembled WGS sequence"/>
</dbReference>
<dbReference type="AlphaFoldDB" id="A0A8H2XZI1"/>
<keyword evidence="1" id="KW-1133">Transmembrane helix</keyword>